<dbReference type="InterPro" id="IPR025538">
    <property type="entry name" value="DUF4424"/>
</dbReference>
<feature type="domain" description="DUF4424" evidence="2">
    <location>
        <begin position="18"/>
        <end position="318"/>
    </location>
</feature>
<comment type="caution">
    <text evidence="3">The sequence shown here is derived from an EMBL/GenBank/DDBJ whole genome shotgun (WGS) entry which is preliminary data.</text>
</comment>
<evidence type="ECO:0000256" key="1">
    <source>
        <dbReference type="SAM" id="SignalP"/>
    </source>
</evidence>
<dbReference type="Gene3D" id="2.60.40.3680">
    <property type="match status" value="1"/>
</dbReference>
<dbReference type="Pfam" id="PF14415">
    <property type="entry name" value="DUF4424"/>
    <property type="match status" value="1"/>
</dbReference>
<protein>
    <submittedName>
        <fullName evidence="3">DUF4424 family protein</fullName>
    </submittedName>
</protein>
<proteinExistence type="predicted"/>
<accession>A0A8J7FYZ5</accession>
<dbReference type="AlphaFoldDB" id="A0A8J7FYZ5"/>
<dbReference type="EMBL" id="JADFUA010000001">
    <property type="protein sequence ID" value="MBE9608273.1"/>
    <property type="molecule type" value="Genomic_DNA"/>
</dbReference>
<gene>
    <name evidence="3" type="ORF">INR99_02820</name>
</gene>
<name>A0A8J7FYZ5_9NEIS</name>
<dbReference type="RefSeq" id="WP_194114767.1">
    <property type="nucleotide sequence ID" value="NZ_JADFUA010000001.1"/>
</dbReference>
<reference evidence="3 4" key="1">
    <citation type="submission" date="2020-10" db="EMBL/GenBank/DDBJ databases">
        <title>The genome sequence of Chitinilyticum litopenaei 4Y14.</title>
        <authorList>
            <person name="Liu Y."/>
        </authorList>
    </citation>
    <scope>NUCLEOTIDE SEQUENCE [LARGE SCALE GENOMIC DNA]</scope>
    <source>
        <strain evidence="3 4">4Y14</strain>
    </source>
</reference>
<feature type="signal peptide" evidence="1">
    <location>
        <begin position="1"/>
        <end position="18"/>
    </location>
</feature>
<evidence type="ECO:0000313" key="3">
    <source>
        <dbReference type="EMBL" id="MBE9608273.1"/>
    </source>
</evidence>
<feature type="chain" id="PRO_5035311156" evidence="1">
    <location>
        <begin position="19"/>
        <end position="323"/>
    </location>
</feature>
<evidence type="ECO:0000313" key="4">
    <source>
        <dbReference type="Proteomes" id="UP000604481"/>
    </source>
</evidence>
<keyword evidence="1" id="KW-0732">Signal</keyword>
<keyword evidence="4" id="KW-1185">Reference proteome</keyword>
<organism evidence="3 4">
    <name type="scientific">Chitinilyticum piscinae</name>
    <dbReference type="NCBI Taxonomy" id="2866724"/>
    <lineage>
        <taxon>Bacteria</taxon>
        <taxon>Pseudomonadati</taxon>
        <taxon>Pseudomonadota</taxon>
        <taxon>Betaproteobacteria</taxon>
        <taxon>Neisseriales</taxon>
        <taxon>Chitinibacteraceae</taxon>
        <taxon>Chitinilyticum</taxon>
    </lineage>
</organism>
<dbReference type="Proteomes" id="UP000604481">
    <property type="component" value="Unassembled WGS sequence"/>
</dbReference>
<sequence>MIKWFGCTLLLISAQALANDSTATLTAGGLRLKQTDAIAMAEEILQIRSLPEGKADADFEIVVDYLFRNVTAQPVQETIAFPMPEQPGECTQNQGDQAHFDRRSFRLTVDGQPVATRQQLQARLEGRGDITAALFKLGLTPAQLESAYASLPGSLQRKLVKAGFASAEDECNRWSTQWVYVWEQTFPPGRDLRVHHRYVPAAGGAANANYVPPDERGSGKALPPLAYPEGWQHNVASYCMGSTEQQRFRRVPAYRNVGYVLKTGANWAGPIRQFTLRIQTAQPEEKISLCWQGISKVSPTVYESVKRDFMPQQDLDILFYTPD</sequence>
<evidence type="ECO:0000259" key="2">
    <source>
        <dbReference type="Pfam" id="PF14415"/>
    </source>
</evidence>